<proteinExistence type="predicted"/>
<dbReference type="AlphaFoldDB" id="A0AAN7AEL5"/>
<reference evidence="2" key="2">
    <citation type="submission" date="2023-05" db="EMBL/GenBank/DDBJ databases">
        <authorList>
            <consortium name="Lawrence Berkeley National Laboratory"/>
            <person name="Steindorff A."/>
            <person name="Hensen N."/>
            <person name="Bonometti L."/>
            <person name="Westerberg I."/>
            <person name="Brannstrom I.O."/>
            <person name="Guillou S."/>
            <person name="Cros-Aarteil S."/>
            <person name="Calhoun S."/>
            <person name="Haridas S."/>
            <person name="Kuo A."/>
            <person name="Mondo S."/>
            <person name="Pangilinan J."/>
            <person name="Riley R."/>
            <person name="Labutti K."/>
            <person name="Andreopoulos B."/>
            <person name="Lipzen A."/>
            <person name="Chen C."/>
            <person name="Yanf M."/>
            <person name="Daum C."/>
            <person name="Ng V."/>
            <person name="Clum A."/>
            <person name="Ohm R."/>
            <person name="Martin F."/>
            <person name="Silar P."/>
            <person name="Natvig D."/>
            <person name="Lalanne C."/>
            <person name="Gautier V."/>
            <person name="Ament-Velasquez S.L."/>
            <person name="Kruys A."/>
            <person name="Hutchinson M.I."/>
            <person name="Powell A.J."/>
            <person name="Barry K."/>
            <person name="Miller A.N."/>
            <person name="Grigoriev I.V."/>
            <person name="Debuchy R."/>
            <person name="Gladieux P."/>
            <person name="Thoren M.H."/>
            <person name="Johannesson H."/>
        </authorList>
    </citation>
    <scope>NUCLEOTIDE SEQUENCE</scope>
    <source>
        <strain evidence="2">PSN309</strain>
    </source>
</reference>
<evidence type="ECO:0000313" key="3">
    <source>
        <dbReference type="Proteomes" id="UP001302126"/>
    </source>
</evidence>
<evidence type="ECO:0000256" key="1">
    <source>
        <dbReference type="SAM" id="MobiDB-lite"/>
    </source>
</evidence>
<dbReference type="Pfam" id="PF10346">
    <property type="entry name" value="Con-6"/>
    <property type="match status" value="2"/>
</dbReference>
<dbReference type="InterPro" id="IPR052670">
    <property type="entry name" value="UPF0654_domain"/>
</dbReference>
<dbReference type="GO" id="GO:0005737">
    <property type="term" value="C:cytoplasm"/>
    <property type="evidence" value="ECO:0007669"/>
    <property type="project" value="TreeGrafter"/>
</dbReference>
<keyword evidence="3" id="KW-1185">Reference proteome</keyword>
<reference evidence="2" key="1">
    <citation type="journal article" date="2023" name="Mol. Phylogenet. Evol.">
        <title>Genome-scale phylogeny and comparative genomics of the fungal order Sordariales.</title>
        <authorList>
            <person name="Hensen N."/>
            <person name="Bonometti L."/>
            <person name="Westerberg I."/>
            <person name="Brannstrom I.O."/>
            <person name="Guillou S."/>
            <person name="Cros-Aarteil S."/>
            <person name="Calhoun S."/>
            <person name="Haridas S."/>
            <person name="Kuo A."/>
            <person name="Mondo S."/>
            <person name="Pangilinan J."/>
            <person name="Riley R."/>
            <person name="LaButti K."/>
            <person name="Andreopoulos B."/>
            <person name="Lipzen A."/>
            <person name="Chen C."/>
            <person name="Yan M."/>
            <person name="Daum C."/>
            <person name="Ng V."/>
            <person name="Clum A."/>
            <person name="Steindorff A."/>
            <person name="Ohm R.A."/>
            <person name="Martin F."/>
            <person name="Silar P."/>
            <person name="Natvig D.O."/>
            <person name="Lalanne C."/>
            <person name="Gautier V."/>
            <person name="Ament-Velasquez S.L."/>
            <person name="Kruys A."/>
            <person name="Hutchinson M.I."/>
            <person name="Powell A.J."/>
            <person name="Barry K."/>
            <person name="Miller A.N."/>
            <person name="Grigoriev I.V."/>
            <person name="Debuchy R."/>
            <person name="Gladieux P."/>
            <person name="Hiltunen Thoren M."/>
            <person name="Johannesson H."/>
        </authorList>
    </citation>
    <scope>NUCLEOTIDE SEQUENCE</scope>
    <source>
        <strain evidence="2">PSN309</strain>
    </source>
</reference>
<accession>A0AAN7AEL5</accession>
<organism evidence="2 3">
    <name type="scientific">Podospora australis</name>
    <dbReference type="NCBI Taxonomy" id="1536484"/>
    <lineage>
        <taxon>Eukaryota</taxon>
        <taxon>Fungi</taxon>
        <taxon>Dikarya</taxon>
        <taxon>Ascomycota</taxon>
        <taxon>Pezizomycotina</taxon>
        <taxon>Sordariomycetes</taxon>
        <taxon>Sordariomycetidae</taxon>
        <taxon>Sordariales</taxon>
        <taxon>Podosporaceae</taxon>
        <taxon>Podospora</taxon>
    </lineage>
</organism>
<name>A0AAN7AEL5_9PEZI</name>
<sequence>MDADKDMYAGDIAQEVPVSEDTAPETENVLRGQKATISNPNTSDKAKAHAREVLESYDEPYDELSATHGAKQDSGSKHPGNVARGLKASISNPCVGGGEGECKEEAGGSAVEKVYDIDRGMMLGYCSMLDSILRLSSAISLHCLLARLSQPLNQPFNFNFDSHPAASQGYVDPRSSPGP</sequence>
<protein>
    <submittedName>
        <fullName evidence="2">Uncharacterized protein</fullName>
    </submittedName>
</protein>
<comment type="caution">
    <text evidence="2">The sequence shown here is derived from an EMBL/GenBank/DDBJ whole genome shotgun (WGS) entry which is preliminary data.</text>
</comment>
<dbReference type="PANTHER" id="PTHR36576">
    <property type="entry name" value="UPF0654 PROTEIN C11D3.01C-RELATED"/>
    <property type="match status" value="1"/>
</dbReference>
<dbReference type="InterPro" id="IPR018824">
    <property type="entry name" value="Conidiation-specific_6"/>
</dbReference>
<gene>
    <name evidence="2" type="ORF">QBC35DRAFT_477323</name>
</gene>
<dbReference type="EMBL" id="MU864492">
    <property type="protein sequence ID" value="KAK4184358.1"/>
    <property type="molecule type" value="Genomic_DNA"/>
</dbReference>
<dbReference type="Proteomes" id="UP001302126">
    <property type="component" value="Unassembled WGS sequence"/>
</dbReference>
<evidence type="ECO:0000313" key="2">
    <source>
        <dbReference type="EMBL" id="KAK4184358.1"/>
    </source>
</evidence>
<feature type="compositionally biased region" description="Basic and acidic residues" evidence="1">
    <location>
        <begin position="44"/>
        <end position="54"/>
    </location>
</feature>
<feature type="region of interest" description="Disordered" evidence="1">
    <location>
        <begin position="1"/>
        <end position="84"/>
    </location>
</feature>
<dbReference type="PANTHER" id="PTHR36576:SF1">
    <property type="entry name" value="UPF0654 PROTEIN C11D3.01C-RELATED"/>
    <property type="match status" value="1"/>
</dbReference>